<proteinExistence type="predicted"/>
<evidence type="ECO:0000256" key="1">
    <source>
        <dbReference type="SAM" id="MobiDB-lite"/>
    </source>
</evidence>
<keyword evidence="2" id="KW-1185">Reference proteome</keyword>
<accession>A0A915HRI5</accession>
<dbReference type="AlphaFoldDB" id="A0A915HRI5"/>
<feature type="region of interest" description="Disordered" evidence="1">
    <location>
        <begin position="50"/>
        <end position="75"/>
    </location>
</feature>
<evidence type="ECO:0000313" key="3">
    <source>
        <dbReference type="WBParaSite" id="nRc.2.0.1.t03977-RA"/>
    </source>
</evidence>
<sequence>MINLNGNNSLKNQVDQLSQKFDEILGELQNPNRHSSVMSLKSAHEIEWDESRYNNGELPKSIPLTPEPEVEPMSE</sequence>
<dbReference type="WBParaSite" id="nRc.2.0.1.t03977-RA">
    <property type="protein sequence ID" value="nRc.2.0.1.t03977-RA"/>
    <property type="gene ID" value="nRc.2.0.1.g03977"/>
</dbReference>
<dbReference type="Proteomes" id="UP000887565">
    <property type="component" value="Unplaced"/>
</dbReference>
<reference evidence="3" key="1">
    <citation type="submission" date="2022-11" db="UniProtKB">
        <authorList>
            <consortium name="WormBaseParasite"/>
        </authorList>
    </citation>
    <scope>IDENTIFICATION</scope>
</reference>
<evidence type="ECO:0000313" key="2">
    <source>
        <dbReference type="Proteomes" id="UP000887565"/>
    </source>
</evidence>
<organism evidence="2 3">
    <name type="scientific">Romanomermis culicivorax</name>
    <name type="common">Nematode worm</name>
    <dbReference type="NCBI Taxonomy" id="13658"/>
    <lineage>
        <taxon>Eukaryota</taxon>
        <taxon>Metazoa</taxon>
        <taxon>Ecdysozoa</taxon>
        <taxon>Nematoda</taxon>
        <taxon>Enoplea</taxon>
        <taxon>Dorylaimia</taxon>
        <taxon>Mermithida</taxon>
        <taxon>Mermithoidea</taxon>
        <taxon>Mermithidae</taxon>
        <taxon>Romanomermis</taxon>
    </lineage>
</organism>
<protein>
    <submittedName>
        <fullName evidence="3">Uncharacterized protein</fullName>
    </submittedName>
</protein>
<name>A0A915HRI5_ROMCU</name>